<gene>
    <name evidence="3" type="ORF">F3Y22_tig00110674pilonHSYRG00024</name>
</gene>
<keyword evidence="4" id="KW-1185">Reference proteome</keyword>
<name>A0A6A2ZYQ2_HIBSY</name>
<dbReference type="PROSITE" id="PS51222">
    <property type="entry name" value="DCD"/>
    <property type="match status" value="1"/>
</dbReference>
<evidence type="ECO:0000313" key="4">
    <source>
        <dbReference type="Proteomes" id="UP000436088"/>
    </source>
</evidence>
<sequence length="986" mass="111198">MGDAKKNYFSGSCPEFGAIFMLDNATKKECLRRKVFALPYSQSYFVKQVKAGMILFHFEFESRELHGVFQACSDGAMNILPCVLSSSGKQLPAQVKFTLTWYCHPLSENEFCDAIRENYFSKTKFNFGLSEDQARRLLSLFSLKRMKDQAPPRWLTENISTIPRRNSFYNGDRPFDDGKFGMYADVGYEHKASAFLNKSFRDPVGKVGGVIASAEYATSDWVDTEWKNGTKLQETVSVGYSSGNVISNSNDVRFAQSDGIETKCYKDDGFPPSMSTAYPSFFQSKVDPHVLETDSFINDVTRPSSMFLQTDSFINDVTRPPSMFFPSMEMQNSNISYPMNFEDSVVANSLCYGSDVPTMNYRGCSSLGFNQGLASLQDASHDNFVGHVIGTSQNQSFISLLETRRTPITSDVNSGSRGFVTLHYFNSYEHSSRTIPQRPEYIDNLAAGYSQIKCSGDLSLPKPSLAPVPFEIRNNGRIGEHSSSYRTSPSKFPFLTFSDSYPAILQDRHDFQVQECDRYPTLLQGRHDFQDQERDRYPMLLQDRHYFQVQESENDAQFGNDGFMFKECQPHGELFHNDNRTIKDERLAIYNRAEYQNKVVQQQLDVHEPTNADYHEVTSVSPALYQDSDCQEKRSSVFSRLALPRKLRKKEKNTSPSTTDINRHTSINENMDMLHRNHNHWVDTVDKPIVKHSAAATNLRDKKQATRKDDPAMISEEMNLKSTSFSKENSSQKIGEVTFVDFKRRSAVRKNLEDDKTGNHCGTQNERNAAAAQQCSVNKNAESIRVSVIHVNEKDTSSNGKLPNAMWQAAVKGNYSDNGSDSNLEKNSAENFLDSRSADGGKESSKYHSISSMTSFTCRNTHVEVEQDMTTRDAWKESCPKICKDNVDDDGVAKSEFVCSIEQMNDLTPGLSQDRNLVSHSTHVSSHDNDDDDGDDGVAKTKSEFGYSIEQMHDSTPGLSQDQNDLSRHESSTKIREDNYGGGAAK</sequence>
<proteinExistence type="predicted"/>
<protein>
    <submittedName>
        <fullName evidence="3">N-terminal nucleophile aminohydrolases (Ntn hydrolases) superfamily protein isoform 1</fullName>
    </submittedName>
</protein>
<feature type="region of interest" description="Disordered" evidence="1">
    <location>
        <begin position="910"/>
        <end position="986"/>
    </location>
</feature>
<feature type="compositionally biased region" description="Polar residues" evidence="1">
    <location>
        <begin position="910"/>
        <end position="924"/>
    </location>
</feature>
<dbReference type="InterPro" id="IPR013989">
    <property type="entry name" value="Dev_and_cell_death_domain"/>
</dbReference>
<comment type="caution">
    <text evidence="3">The sequence shown here is derived from an EMBL/GenBank/DDBJ whole genome shotgun (WGS) entry which is preliminary data.</text>
</comment>
<dbReference type="Pfam" id="PF10539">
    <property type="entry name" value="Dev_Cell_Death"/>
    <property type="match status" value="1"/>
</dbReference>
<dbReference type="PANTHER" id="PTHR46444">
    <property type="entry name" value="DCD (DEVELOPMENT AND CELL DEATH) DOMAIN PROTEIN-RELATED"/>
    <property type="match status" value="1"/>
</dbReference>
<feature type="domain" description="DCD" evidence="2">
    <location>
        <begin position="13"/>
        <end position="143"/>
    </location>
</feature>
<evidence type="ECO:0000256" key="1">
    <source>
        <dbReference type="SAM" id="MobiDB-lite"/>
    </source>
</evidence>
<dbReference type="SMART" id="SM00767">
    <property type="entry name" value="DCD"/>
    <property type="match status" value="1"/>
</dbReference>
<accession>A0A6A2ZYQ2</accession>
<evidence type="ECO:0000313" key="3">
    <source>
        <dbReference type="EMBL" id="KAE8696339.1"/>
    </source>
</evidence>
<dbReference type="EMBL" id="VEPZ02001068">
    <property type="protein sequence ID" value="KAE8696339.1"/>
    <property type="molecule type" value="Genomic_DNA"/>
</dbReference>
<feature type="compositionally biased region" description="Basic and acidic residues" evidence="1">
    <location>
        <begin position="965"/>
        <end position="979"/>
    </location>
</feature>
<reference evidence="3" key="1">
    <citation type="submission" date="2019-09" db="EMBL/GenBank/DDBJ databases">
        <title>Draft genome information of white flower Hibiscus syriacus.</title>
        <authorList>
            <person name="Kim Y.-M."/>
        </authorList>
    </citation>
    <scope>NUCLEOTIDE SEQUENCE [LARGE SCALE GENOMIC DNA]</scope>
    <source>
        <strain evidence="3">YM2019G1</strain>
    </source>
</reference>
<organism evidence="3 4">
    <name type="scientific">Hibiscus syriacus</name>
    <name type="common">Rose of Sharon</name>
    <dbReference type="NCBI Taxonomy" id="106335"/>
    <lineage>
        <taxon>Eukaryota</taxon>
        <taxon>Viridiplantae</taxon>
        <taxon>Streptophyta</taxon>
        <taxon>Embryophyta</taxon>
        <taxon>Tracheophyta</taxon>
        <taxon>Spermatophyta</taxon>
        <taxon>Magnoliopsida</taxon>
        <taxon>eudicotyledons</taxon>
        <taxon>Gunneridae</taxon>
        <taxon>Pentapetalae</taxon>
        <taxon>rosids</taxon>
        <taxon>malvids</taxon>
        <taxon>Malvales</taxon>
        <taxon>Malvaceae</taxon>
        <taxon>Malvoideae</taxon>
        <taxon>Hibiscus</taxon>
    </lineage>
</organism>
<dbReference type="GO" id="GO:0016787">
    <property type="term" value="F:hydrolase activity"/>
    <property type="evidence" value="ECO:0007669"/>
    <property type="project" value="UniProtKB-KW"/>
</dbReference>
<dbReference type="Proteomes" id="UP000436088">
    <property type="component" value="Unassembled WGS sequence"/>
</dbReference>
<evidence type="ECO:0000259" key="2">
    <source>
        <dbReference type="PROSITE" id="PS51222"/>
    </source>
</evidence>
<dbReference type="PANTHER" id="PTHR46444:SF9">
    <property type="entry name" value="DCD (DEVELOPMENT AND CELL DEATH) DOMAIN PROTEIN"/>
    <property type="match status" value="1"/>
</dbReference>
<dbReference type="AlphaFoldDB" id="A0A6A2ZYQ2"/>